<organism evidence="2">
    <name type="scientific">hydrothermal vent metagenome</name>
    <dbReference type="NCBI Taxonomy" id="652676"/>
    <lineage>
        <taxon>unclassified sequences</taxon>
        <taxon>metagenomes</taxon>
        <taxon>ecological metagenomes</taxon>
    </lineage>
</organism>
<accession>A0A3B1CMY0</accession>
<name>A0A3B1CMY0_9ZZZZ</name>
<feature type="domain" description="Thiol:disulfide interchange protein DsbD N-terminal" evidence="1">
    <location>
        <begin position="63"/>
        <end position="174"/>
    </location>
</feature>
<dbReference type="Pfam" id="PF11412">
    <property type="entry name" value="DsbD_N"/>
    <property type="match status" value="1"/>
</dbReference>
<proteinExistence type="predicted"/>
<dbReference type="InterPro" id="IPR028250">
    <property type="entry name" value="DsbDN"/>
</dbReference>
<protein>
    <recommendedName>
        <fullName evidence="1">Thiol:disulfide interchange protein DsbD N-terminal domain-containing protein</fullName>
    </recommendedName>
</protein>
<evidence type="ECO:0000259" key="1">
    <source>
        <dbReference type="Pfam" id="PF11412"/>
    </source>
</evidence>
<evidence type="ECO:0000313" key="2">
    <source>
        <dbReference type="EMBL" id="VAX31509.1"/>
    </source>
</evidence>
<reference evidence="2" key="1">
    <citation type="submission" date="2018-06" db="EMBL/GenBank/DDBJ databases">
        <authorList>
            <person name="Zhirakovskaya E."/>
        </authorList>
    </citation>
    <scope>NUCLEOTIDE SEQUENCE</scope>
</reference>
<dbReference type="AlphaFoldDB" id="A0A3B1CMY0"/>
<sequence>MFSIALLPKFRFFVLAGCRVLLVVSLVLLASKAFSFQSFEEFSYSKNKISPVNVTALTDPVIVNPGKDFELYLLINLAKGWHIYSLEEGSQGESLATVIHFEENIFKTAGKWMEPQPTITLDEALDKVVKVHKNSVRFHRNLIAPDNLSPGEYTISGRIEFRACDNTICTLPREVGFKTRFRVSEANNG</sequence>
<gene>
    <name evidence="2" type="ORF">MNBD_NITROSPINAE05-1462</name>
</gene>
<dbReference type="EMBL" id="UOGG01000160">
    <property type="protein sequence ID" value="VAX31509.1"/>
    <property type="molecule type" value="Genomic_DNA"/>
</dbReference>